<protein>
    <submittedName>
        <fullName evidence="13">Porin</fullName>
    </submittedName>
</protein>
<evidence type="ECO:0000259" key="12">
    <source>
        <dbReference type="Pfam" id="PF13609"/>
    </source>
</evidence>
<reference evidence="13 14" key="1">
    <citation type="journal article" date="2024" name="Chem. Sci.">
        <title>Discovery of megapolipeptins by genome mining of a Burkholderiales bacteria collection.</title>
        <authorList>
            <person name="Paulo B.S."/>
            <person name="Recchia M.J.J."/>
            <person name="Lee S."/>
            <person name="Fergusson C.H."/>
            <person name="Romanowski S.B."/>
            <person name="Hernandez A."/>
            <person name="Krull N."/>
            <person name="Liu D.Y."/>
            <person name="Cavanagh H."/>
            <person name="Bos A."/>
            <person name="Gray C.A."/>
            <person name="Murphy B.T."/>
            <person name="Linington R.G."/>
            <person name="Eustaquio A.S."/>
        </authorList>
    </citation>
    <scope>NUCLEOTIDE SEQUENCE [LARGE SCALE GENOMIC DNA]</scope>
    <source>
        <strain evidence="13 14">RL17-351-BIE-A</strain>
    </source>
</reference>
<dbReference type="EMBL" id="JAQQDR010000011">
    <property type="protein sequence ID" value="MFM0242033.1"/>
    <property type="molecule type" value="Genomic_DNA"/>
</dbReference>
<gene>
    <name evidence="13" type="ORF">PQR03_28215</name>
</gene>
<evidence type="ECO:0000256" key="5">
    <source>
        <dbReference type="ARBA" id="ARBA00022692"/>
    </source>
</evidence>
<evidence type="ECO:0000256" key="4">
    <source>
        <dbReference type="ARBA" id="ARBA00022452"/>
    </source>
</evidence>
<proteinExistence type="predicted"/>
<evidence type="ECO:0000313" key="14">
    <source>
        <dbReference type="Proteomes" id="UP001629274"/>
    </source>
</evidence>
<evidence type="ECO:0000256" key="7">
    <source>
        <dbReference type="ARBA" id="ARBA00023065"/>
    </source>
</evidence>
<dbReference type="SUPFAM" id="SSF56935">
    <property type="entry name" value="Porins"/>
    <property type="match status" value="1"/>
</dbReference>
<evidence type="ECO:0000256" key="8">
    <source>
        <dbReference type="ARBA" id="ARBA00023114"/>
    </source>
</evidence>
<dbReference type="RefSeq" id="WP_012428602.1">
    <property type="nucleotide sequence ID" value="NZ_JAQQCK010000004.1"/>
</dbReference>
<comment type="subcellular location">
    <subcellularLocation>
        <location evidence="1">Cell outer membrane</location>
        <topology evidence="1">Multi-pass membrane protein</topology>
    </subcellularLocation>
</comment>
<accession>A0ABW9BRK8</accession>
<organism evidence="13 14">
    <name type="scientific">Paraburkholderia phytofirmans</name>
    <dbReference type="NCBI Taxonomy" id="261302"/>
    <lineage>
        <taxon>Bacteria</taxon>
        <taxon>Pseudomonadati</taxon>
        <taxon>Pseudomonadota</taxon>
        <taxon>Betaproteobacteria</taxon>
        <taxon>Burkholderiales</taxon>
        <taxon>Burkholderiaceae</taxon>
        <taxon>Paraburkholderia</taxon>
    </lineage>
</organism>
<keyword evidence="3" id="KW-0813">Transport</keyword>
<evidence type="ECO:0000313" key="13">
    <source>
        <dbReference type="EMBL" id="MFM0242033.1"/>
    </source>
</evidence>
<evidence type="ECO:0000256" key="2">
    <source>
        <dbReference type="ARBA" id="ARBA00011233"/>
    </source>
</evidence>
<dbReference type="InterPro" id="IPR002299">
    <property type="entry name" value="Porin_Neis"/>
</dbReference>
<evidence type="ECO:0000256" key="10">
    <source>
        <dbReference type="ARBA" id="ARBA00023237"/>
    </source>
</evidence>
<feature type="domain" description="Porin" evidence="12">
    <location>
        <begin position="23"/>
        <end position="329"/>
    </location>
</feature>
<feature type="signal peptide" evidence="11">
    <location>
        <begin position="1"/>
        <end position="26"/>
    </location>
</feature>
<keyword evidence="10" id="KW-0998">Cell outer membrane</keyword>
<dbReference type="Gene3D" id="2.40.160.10">
    <property type="entry name" value="Porin"/>
    <property type="match status" value="1"/>
</dbReference>
<evidence type="ECO:0000256" key="1">
    <source>
        <dbReference type="ARBA" id="ARBA00004571"/>
    </source>
</evidence>
<feature type="chain" id="PRO_5045381322" evidence="11">
    <location>
        <begin position="27"/>
        <end position="359"/>
    </location>
</feature>
<dbReference type="InterPro" id="IPR050298">
    <property type="entry name" value="Gram-neg_bact_OMP"/>
</dbReference>
<evidence type="ECO:0000256" key="3">
    <source>
        <dbReference type="ARBA" id="ARBA00022448"/>
    </source>
</evidence>
<keyword evidence="9" id="KW-0472">Membrane</keyword>
<name>A0ABW9BRK8_9BURK</name>
<keyword evidence="6 11" id="KW-0732">Signal</keyword>
<dbReference type="Pfam" id="PF13609">
    <property type="entry name" value="Porin_4"/>
    <property type="match status" value="1"/>
</dbReference>
<keyword evidence="5" id="KW-0812">Transmembrane</keyword>
<dbReference type="InterPro" id="IPR023614">
    <property type="entry name" value="Porin_dom_sf"/>
</dbReference>
<keyword evidence="8" id="KW-0626">Porin</keyword>
<keyword evidence="7" id="KW-0406">Ion transport</keyword>
<dbReference type="Proteomes" id="UP001629274">
    <property type="component" value="Unassembled WGS sequence"/>
</dbReference>
<sequence length="359" mass="37476">MNRLFRCMARLTACIGAIFVIESACAQSSVTLYGRLDAGLLYTSRTFDVKSGRNGGRQLSVIDSGASPTLFGLRGVENIGGGTKVLFTLESGVNLMDGGFKNSNGNLFGRQAFVALAGPYGQAKFGLQFSPFFLALFETDPRGFSQFGSGLVNYVNNVLGTGAFNANGISYASPSIGGFEGSALVALGGKPGDYQAGRQYSASLKYQNGNFMVNAALYSGIGGGTVSTPIPTTLQFSGRTVGTVYKFGAVSAKAQFVNYKVAGSFNSNLYGLGVDWNATPALNLNGGVYYRMDQNDSANSSIMGAIGTVYSLSVRTALYAQVAAINNRGAMNSGLAIGYALYGLQGTTTGATIGIRHNF</sequence>
<keyword evidence="4" id="KW-1134">Transmembrane beta strand</keyword>
<dbReference type="PANTHER" id="PTHR34501:SF9">
    <property type="entry name" value="MAJOR OUTER MEMBRANE PROTEIN P.IA"/>
    <property type="match status" value="1"/>
</dbReference>
<dbReference type="PANTHER" id="PTHR34501">
    <property type="entry name" value="PROTEIN YDDL-RELATED"/>
    <property type="match status" value="1"/>
</dbReference>
<evidence type="ECO:0000256" key="9">
    <source>
        <dbReference type="ARBA" id="ARBA00023136"/>
    </source>
</evidence>
<comment type="caution">
    <text evidence="13">The sequence shown here is derived from an EMBL/GenBank/DDBJ whole genome shotgun (WGS) entry which is preliminary data.</text>
</comment>
<evidence type="ECO:0000256" key="11">
    <source>
        <dbReference type="SAM" id="SignalP"/>
    </source>
</evidence>
<dbReference type="PRINTS" id="PR00184">
    <property type="entry name" value="NEISSPPORIN"/>
</dbReference>
<dbReference type="InterPro" id="IPR033900">
    <property type="entry name" value="Gram_neg_porin_domain"/>
</dbReference>
<evidence type="ECO:0000256" key="6">
    <source>
        <dbReference type="ARBA" id="ARBA00022729"/>
    </source>
</evidence>
<dbReference type="CDD" id="cd00342">
    <property type="entry name" value="gram_neg_porins"/>
    <property type="match status" value="1"/>
</dbReference>
<comment type="subunit">
    <text evidence="2">Homotrimer.</text>
</comment>
<keyword evidence="14" id="KW-1185">Reference proteome</keyword>